<evidence type="ECO:0000256" key="2">
    <source>
        <dbReference type="ARBA" id="ARBA00001585"/>
    </source>
</evidence>
<evidence type="ECO:0000256" key="1">
    <source>
        <dbReference type="ARBA" id="ARBA00000135"/>
    </source>
</evidence>
<dbReference type="PRINTS" id="PR00481">
    <property type="entry name" value="LAMNOPPTDASE"/>
</dbReference>
<comment type="catalytic activity">
    <reaction evidence="1">
        <text>Release of an N-terminal amino acid, Xaa-|-Yaa-, in which Xaa is preferably Leu, but may be other amino acids including Pro although not Arg or Lys, and Yaa may be Pro. Amino acid amides and methyl esters are also readily hydrolyzed, but rates on arylamides are exceedingly low.</text>
        <dbReference type="EC" id="3.4.11.1"/>
    </reaction>
</comment>
<evidence type="ECO:0000256" key="5">
    <source>
        <dbReference type="ARBA" id="ARBA00022670"/>
    </source>
</evidence>
<keyword evidence="4 8" id="KW-0031">Aminopeptidase</keyword>
<evidence type="ECO:0000259" key="7">
    <source>
        <dbReference type="PROSITE" id="PS00631"/>
    </source>
</evidence>
<dbReference type="NCBIfam" id="NF002074">
    <property type="entry name" value="PRK00913.1-4"/>
    <property type="match status" value="1"/>
</dbReference>
<keyword evidence="9" id="KW-1185">Reference proteome</keyword>
<dbReference type="InterPro" id="IPR000819">
    <property type="entry name" value="Peptidase_M17_C"/>
</dbReference>
<dbReference type="GO" id="GO:0006508">
    <property type="term" value="P:proteolysis"/>
    <property type="evidence" value="ECO:0007669"/>
    <property type="project" value="UniProtKB-KW"/>
</dbReference>
<comment type="similarity">
    <text evidence="3">Belongs to the peptidase M17 family.</text>
</comment>
<dbReference type="PANTHER" id="PTHR11963">
    <property type="entry name" value="LEUCINE AMINOPEPTIDASE-RELATED"/>
    <property type="match status" value="1"/>
</dbReference>
<evidence type="ECO:0000256" key="3">
    <source>
        <dbReference type="ARBA" id="ARBA00009528"/>
    </source>
</evidence>
<dbReference type="Pfam" id="PF00883">
    <property type="entry name" value="Peptidase_M17"/>
    <property type="match status" value="1"/>
</dbReference>
<evidence type="ECO:0000313" key="9">
    <source>
        <dbReference type="Proteomes" id="UP000664859"/>
    </source>
</evidence>
<dbReference type="PROSITE" id="PS00631">
    <property type="entry name" value="CYTOSOL_AP"/>
    <property type="match status" value="1"/>
</dbReference>
<comment type="catalytic activity">
    <reaction evidence="2">
        <text>Release of N-terminal proline from a peptide.</text>
        <dbReference type="EC" id="3.4.11.5"/>
    </reaction>
</comment>
<comment type="caution">
    <text evidence="8">The sequence shown here is derived from an EMBL/GenBank/DDBJ whole genome shotgun (WGS) entry which is preliminary data.</text>
</comment>
<organism evidence="8 9">
    <name type="scientific">Tribonema minus</name>
    <dbReference type="NCBI Taxonomy" id="303371"/>
    <lineage>
        <taxon>Eukaryota</taxon>
        <taxon>Sar</taxon>
        <taxon>Stramenopiles</taxon>
        <taxon>Ochrophyta</taxon>
        <taxon>PX clade</taxon>
        <taxon>Xanthophyceae</taxon>
        <taxon>Tribonematales</taxon>
        <taxon>Tribonemataceae</taxon>
        <taxon>Tribonema</taxon>
    </lineage>
</organism>
<proteinExistence type="inferred from homology"/>
<dbReference type="SUPFAM" id="SSF53187">
    <property type="entry name" value="Zn-dependent exopeptidases"/>
    <property type="match status" value="1"/>
</dbReference>
<evidence type="ECO:0000313" key="8">
    <source>
        <dbReference type="EMBL" id="KAG5191723.1"/>
    </source>
</evidence>
<protein>
    <submittedName>
        <fullName evidence="8">Leucyl aminopeptidase</fullName>
    </submittedName>
</protein>
<dbReference type="GO" id="GO:0030145">
    <property type="term" value="F:manganese ion binding"/>
    <property type="evidence" value="ECO:0007669"/>
    <property type="project" value="InterPro"/>
</dbReference>
<dbReference type="InterPro" id="IPR011356">
    <property type="entry name" value="Leucine_aapep/pepB"/>
</dbReference>
<dbReference type="InterPro" id="IPR043472">
    <property type="entry name" value="Macro_dom-like"/>
</dbReference>
<keyword evidence="6" id="KW-0378">Hydrolase</keyword>
<dbReference type="GO" id="GO:0005737">
    <property type="term" value="C:cytoplasm"/>
    <property type="evidence" value="ECO:0007669"/>
    <property type="project" value="InterPro"/>
</dbReference>
<dbReference type="Gene3D" id="3.40.220.10">
    <property type="entry name" value="Leucine Aminopeptidase, subunit E, domain 1"/>
    <property type="match status" value="1"/>
</dbReference>
<dbReference type="Proteomes" id="UP000664859">
    <property type="component" value="Unassembled WGS sequence"/>
</dbReference>
<accession>A0A836CNG8</accession>
<dbReference type="InterPro" id="IPR023042">
    <property type="entry name" value="Peptidase_M17_leu_NH2_pept"/>
</dbReference>
<sequence length="514" mass="52403">MAAARVPDLGVGTLTYTPLADTAISVSGTAAEEWSGDMVVVTVFQPEDKDALAQLPPAAQALDAALGGAITALIAGEAFKGGAKASASAIVAGSARVRRVGVVGLGKAKDVKAAAYEGLGGAVAALARGAKCESAAVVLPAEAGAVEVAKVSEGVLAGLYVDGRYKTGDNAEKPLKLKQLHLLSAAGTDADVTAGARVAAGVNLARDLVNAPPNYLTPAAMADAAVAIAQEHSMECEILEEEQVRELGMGAYLGVSQGSVLPPKFIHITYRPSGDVKKKVALIGKGLTFDSGGYNIKAGAGSMIELMKFDMGGAAATLGAAKVIGALAPEGVEAHFIVAACENMISDRAMHPGDILTASNGKTIEVLNTDAEGRLTLADALVFAEKLGVDAIVDSATLTGACIVALGPDYAALYSSDETLAKDLMDASTETGDKAWRLPLPAEYVEMIKSKVADLKNIGGKGGGSITAALFLKEFVKDTPWAHIDMAGPVWSDKAGATGYGVRLLSNWVLKQSS</sequence>
<evidence type="ECO:0000256" key="4">
    <source>
        <dbReference type="ARBA" id="ARBA00022438"/>
    </source>
</evidence>
<dbReference type="AlphaFoldDB" id="A0A836CNG8"/>
<evidence type="ECO:0000256" key="6">
    <source>
        <dbReference type="ARBA" id="ARBA00022801"/>
    </source>
</evidence>
<dbReference type="GO" id="GO:0070006">
    <property type="term" value="F:metalloaminopeptidase activity"/>
    <property type="evidence" value="ECO:0007669"/>
    <property type="project" value="InterPro"/>
</dbReference>
<dbReference type="NCBIfam" id="NF002076">
    <property type="entry name" value="PRK00913.2-3"/>
    <property type="match status" value="1"/>
</dbReference>
<dbReference type="Gene3D" id="3.40.630.10">
    <property type="entry name" value="Zn peptidases"/>
    <property type="match status" value="1"/>
</dbReference>
<dbReference type="PANTHER" id="PTHR11963:SF23">
    <property type="entry name" value="CYTOSOL AMINOPEPTIDASE"/>
    <property type="match status" value="1"/>
</dbReference>
<feature type="domain" description="Cytosol aminopeptidase" evidence="7">
    <location>
        <begin position="368"/>
        <end position="375"/>
    </location>
</feature>
<dbReference type="InterPro" id="IPR008283">
    <property type="entry name" value="Peptidase_M17_N"/>
</dbReference>
<gene>
    <name evidence="8" type="ORF">JKP88DRAFT_352190</name>
</gene>
<reference evidence="8" key="1">
    <citation type="submission" date="2021-02" db="EMBL/GenBank/DDBJ databases">
        <title>First Annotated Genome of the Yellow-green Alga Tribonema minus.</title>
        <authorList>
            <person name="Mahan K.M."/>
        </authorList>
    </citation>
    <scope>NUCLEOTIDE SEQUENCE</scope>
    <source>
        <strain evidence="8">UTEX B ZZ1240</strain>
    </source>
</reference>
<dbReference type="OrthoDB" id="412814at2759"/>
<dbReference type="Pfam" id="PF02789">
    <property type="entry name" value="Peptidase_M17_N"/>
    <property type="match status" value="1"/>
</dbReference>
<dbReference type="EMBL" id="JAFCMP010000015">
    <property type="protein sequence ID" value="KAG5191723.1"/>
    <property type="molecule type" value="Genomic_DNA"/>
</dbReference>
<dbReference type="SUPFAM" id="SSF52949">
    <property type="entry name" value="Macro domain-like"/>
    <property type="match status" value="1"/>
</dbReference>
<dbReference type="CDD" id="cd00433">
    <property type="entry name" value="Peptidase_M17"/>
    <property type="match status" value="1"/>
</dbReference>
<dbReference type="HAMAP" id="MF_00181">
    <property type="entry name" value="Cytosol_peptidase_M17"/>
    <property type="match status" value="1"/>
</dbReference>
<name>A0A836CNG8_9STRA</name>
<keyword evidence="5" id="KW-0645">Protease</keyword>